<feature type="binding site" evidence="11">
    <location>
        <position position="244"/>
    </location>
    <ligand>
        <name>L-glutamine</name>
        <dbReference type="ChEBI" id="CHEBI:58359"/>
    </ligand>
</feature>
<dbReference type="NCBIfam" id="TIGR01368">
    <property type="entry name" value="CPSaseIIsmall"/>
    <property type="match status" value="1"/>
</dbReference>
<dbReference type="PANTHER" id="PTHR43418">
    <property type="entry name" value="MULTIFUNCTIONAL TRYPTOPHAN BIOSYNTHESIS PROTEIN-RELATED"/>
    <property type="match status" value="1"/>
</dbReference>
<dbReference type="NCBIfam" id="NF009475">
    <property type="entry name" value="PRK12838.1"/>
    <property type="match status" value="1"/>
</dbReference>
<dbReference type="PRINTS" id="PR00099">
    <property type="entry name" value="CPSGATASE"/>
</dbReference>
<evidence type="ECO:0000313" key="14">
    <source>
        <dbReference type="Proteomes" id="UP000254601"/>
    </source>
</evidence>
<sequence length="379" mass="41137">MRQNHTPAILALADGSIFRGISIGANGRSVGELVFNTAMTGYQEILTDPSYLGQIVTLTYPHIGNTGVNSLDVESEKIQAAGLVVRDTPNHYSSWRAEQSLSEYLQSQQIVAIANIDTRELTRRLRTHGAQNACLMAGEQINEAEAIAAARNHPSMAGQALAEKVSIKTTTPYSQESTWDISTNTYQEKSGNYHVVAYDFGIKRNILRLLAAHGCRVTLVPADTSAEDALALNPDGIFLSNGPGDPEPLTAQIEAIRTFIDKNIPIFGICLGHQLLGLACGGQTIKMKFGHHGANHPVQDLETGRVMITSQNHGFAVDENSLPDNVRPTHRSLFDGSLQGIAWTDKPIFAFQGHPEASPGPRDAEGLFQRFVEAMTNQV</sequence>
<feature type="binding site" evidence="11">
    <location>
        <position position="314"/>
    </location>
    <ligand>
        <name>L-glutamine</name>
        <dbReference type="ChEBI" id="CHEBI:58359"/>
    </ligand>
</feature>
<dbReference type="SUPFAM" id="SSF52021">
    <property type="entry name" value="Carbamoyl phosphate synthetase, small subunit N-terminal domain"/>
    <property type="match status" value="1"/>
</dbReference>
<dbReference type="Pfam" id="PF00117">
    <property type="entry name" value="GATase"/>
    <property type="match status" value="1"/>
</dbReference>
<dbReference type="PROSITE" id="PS51273">
    <property type="entry name" value="GATASE_TYPE_1"/>
    <property type="match status" value="1"/>
</dbReference>
<dbReference type="GO" id="GO:0005524">
    <property type="term" value="F:ATP binding"/>
    <property type="evidence" value="ECO:0007669"/>
    <property type="project" value="UniProtKB-UniRule"/>
</dbReference>
<dbReference type="GO" id="GO:0044205">
    <property type="term" value="P:'de novo' UMP biosynthetic process"/>
    <property type="evidence" value="ECO:0007669"/>
    <property type="project" value="UniProtKB-UniRule"/>
</dbReference>
<feature type="binding site" evidence="11">
    <location>
        <position position="242"/>
    </location>
    <ligand>
        <name>L-glutamine</name>
        <dbReference type="ChEBI" id="CHEBI:58359"/>
    </ligand>
</feature>
<keyword evidence="4 11" id="KW-0436">Ligase</keyword>
<protein>
    <recommendedName>
        <fullName evidence="11">Carbamoyl phosphate synthase small chain</fullName>
        <ecNumber evidence="11">6.3.5.5</ecNumber>
    </recommendedName>
    <alternativeName>
        <fullName evidence="11">Carbamoyl phosphate synthetase glutamine chain</fullName>
    </alternativeName>
</protein>
<dbReference type="CDD" id="cd01744">
    <property type="entry name" value="GATase1_CPSase"/>
    <property type="match status" value="1"/>
</dbReference>
<dbReference type="FunFam" id="3.50.30.20:FF:000001">
    <property type="entry name" value="Carbamoyl-phosphate synthase small chain"/>
    <property type="match status" value="1"/>
</dbReference>
<feature type="active site" evidence="11">
    <location>
        <position position="354"/>
    </location>
</feature>
<evidence type="ECO:0000256" key="5">
    <source>
        <dbReference type="ARBA" id="ARBA00022741"/>
    </source>
</evidence>
<dbReference type="GO" id="GO:0006526">
    <property type="term" value="P:L-arginine biosynthetic process"/>
    <property type="evidence" value="ECO:0007669"/>
    <property type="project" value="UniProtKB-UniRule"/>
</dbReference>
<evidence type="ECO:0000256" key="1">
    <source>
        <dbReference type="ARBA" id="ARBA00004812"/>
    </source>
</evidence>
<dbReference type="UniPathway" id="UPA00070">
    <property type="reaction ID" value="UER00115"/>
</dbReference>
<evidence type="ECO:0000256" key="4">
    <source>
        <dbReference type="ARBA" id="ARBA00022598"/>
    </source>
</evidence>
<dbReference type="EC" id="6.3.5.5" evidence="11"/>
<dbReference type="InterPro" id="IPR017926">
    <property type="entry name" value="GATASE"/>
</dbReference>
<comment type="catalytic activity">
    <reaction evidence="9 11">
        <text>hydrogencarbonate + L-glutamine + 2 ATP + H2O = carbamoyl phosphate + L-glutamate + 2 ADP + phosphate + 2 H(+)</text>
        <dbReference type="Rhea" id="RHEA:18633"/>
        <dbReference type="ChEBI" id="CHEBI:15377"/>
        <dbReference type="ChEBI" id="CHEBI:15378"/>
        <dbReference type="ChEBI" id="CHEBI:17544"/>
        <dbReference type="ChEBI" id="CHEBI:29985"/>
        <dbReference type="ChEBI" id="CHEBI:30616"/>
        <dbReference type="ChEBI" id="CHEBI:43474"/>
        <dbReference type="ChEBI" id="CHEBI:58228"/>
        <dbReference type="ChEBI" id="CHEBI:58359"/>
        <dbReference type="ChEBI" id="CHEBI:456216"/>
        <dbReference type="EC" id="6.3.5.5"/>
    </reaction>
</comment>
<feature type="domain" description="Carbamoyl-phosphate synthase small subunit N-terminal" evidence="12">
    <location>
        <begin position="6"/>
        <end position="136"/>
    </location>
</feature>
<feature type="active site" evidence="11">
    <location>
        <position position="356"/>
    </location>
</feature>
<comment type="catalytic activity">
    <reaction evidence="10 11">
        <text>L-glutamine + H2O = L-glutamate + NH4(+)</text>
        <dbReference type="Rhea" id="RHEA:15889"/>
        <dbReference type="ChEBI" id="CHEBI:15377"/>
        <dbReference type="ChEBI" id="CHEBI:28938"/>
        <dbReference type="ChEBI" id="CHEBI:29985"/>
        <dbReference type="ChEBI" id="CHEBI:58359"/>
    </reaction>
</comment>
<dbReference type="InterPro" id="IPR029062">
    <property type="entry name" value="Class_I_gatase-like"/>
</dbReference>
<feature type="region of interest" description="CPSase" evidence="11">
    <location>
        <begin position="1"/>
        <end position="193"/>
    </location>
</feature>
<dbReference type="OrthoDB" id="9804328at2"/>
<feature type="binding site" evidence="11">
    <location>
        <position position="271"/>
    </location>
    <ligand>
        <name>L-glutamine</name>
        <dbReference type="ChEBI" id="CHEBI:58359"/>
    </ligand>
</feature>
<keyword evidence="7 11" id="KW-0315">Glutamine amidotransferase</keyword>
<evidence type="ECO:0000256" key="10">
    <source>
        <dbReference type="ARBA" id="ARBA00049285"/>
    </source>
</evidence>
<dbReference type="PANTHER" id="PTHR43418:SF7">
    <property type="entry name" value="CARBAMOYL-PHOSPHATE SYNTHASE SMALL CHAIN"/>
    <property type="match status" value="1"/>
</dbReference>
<keyword evidence="11" id="KW-0028">Amino-acid biosynthesis</keyword>
<comment type="subunit">
    <text evidence="11">Composed of two chains; the small (or glutamine) chain promotes the hydrolysis of glutamine to ammonia, which is used by the large (or ammonia) chain to synthesize carbamoyl phosphate. Tetramer of heterodimers (alpha,beta)4.</text>
</comment>
<dbReference type="GO" id="GO:0006541">
    <property type="term" value="P:glutamine metabolic process"/>
    <property type="evidence" value="ECO:0007669"/>
    <property type="project" value="InterPro"/>
</dbReference>
<dbReference type="SUPFAM" id="SSF52317">
    <property type="entry name" value="Class I glutamine amidotransferase-like"/>
    <property type="match status" value="1"/>
</dbReference>
<name>A0A380MS82_9GAMM</name>
<dbReference type="UniPathway" id="UPA00068">
    <property type="reaction ID" value="UER00171"/>
</dbReference>
<dbReference type="AlphaFoldDB" id="A0A380MS82"/>
<keyword evidence="8 11" id="KW-0665">Pyrimidine biosynthesis</keyword>
<dbReference type="GO" id="GO:0006207">
    <property type="term" value="P:'de novo' pyrimidine nucleobase biosynthetic process"/>
    <property type="evidence" value="ECO:0007669"/>
    <property type="project" value="InterPro"/>
</dbReference>
<dbReference type="EMBL" id="UHIC01000001">
    <property type="protein sequence ID" value="SUO95489.1"/>
    <property type="molecule type" value="Genomic_DNA"/>
</dbReference>
<comment type="similarity">
    <text evidence="3 11">Belongs to the CarA family.</text>
</comment>
<feature type="active site" description="Nucleophile" evidence="11">
    <location>
        <position position="270"/>
    </location>
</feature>
<dbReference type="Gene3D" id="3.40.50.880">
    <property type="match status" value="1"/>
</dbReference>
<evidence type="ECO:0000256" key="8">
    <source>
        <dbReference type="ARBA" id="ARBA00022975"/>
    </source>
</evidence>
<keyword evidence="14" id="KW-1185">Reference proteome</keyword>
<organism evidence="13 14">
    <name type="scientific">Suttonella ornithocola</name>
    <dbReference type="NCBI Taxonomy" id="279832"/>
    <lineage>
        <taxon>Bacteria</taxon>
        <taxon>Pseudomonadati</taxon>
        <taxon>Pseudomonadota</taxon>
        <taxon>Gammaproteobacteria</taxon>
        <taxon>Cardiobacteriales</taxon>
        <taxon>Cardiobacteriaceae</taxon>
        <taxon>Suttonella</taxon>
    </lineage>
</organism>
<evidence type="ECO:0000259" key="12">
    <source>
        <dbReference type="SMART" id="SM01097"/>
    </source>
</evidence>
<dbReference type="Pfam" id="PF00988">
    <property type="entry name" value="CPSase_sm_chain"/>
    <property type="match status" value="1"/>
</dbReference>
<feature type="binding site" evidence="11">
    <location>
        <position position="312"/>
    </location>
    <ligand>
        <name>L-glutamine</name>
        <dbReference type="ChEBI" id="CHEBI:58359"/>
    </ligand>
</feature>
<evidence type="ECO:0000256" key="6">
    <source>
        <dbReference type="ARBA" id="ARBA00022840"/>
    </source>
</evidence>
<proteinExistence type="inferred from homology"/>
<feature type="binding site" evidence="11">
    <location>
        <position position="50"/>
    </location>
    <ligand>
        <name>L-glutamine</name>
        <dbReference type="ChEBI" id="CHEBI:58359"/>
    </ligand>
</feature>
<evidence type="ECO:0000313" key="13">
    <source>
        <dbReference type="EMBL" id="SUO95489.1"/>
    </source>
</evidence>
<gene>
    <name evidence="11 13" type="primary">carA</name>
    <name evidence="13" type="ORF">NCTC13337_01388</name>
</gene>
<dbReference type="InterPro" id="IPR006274">
    <property type="entry name" value="CarbamoylP_synth_ssu"/>
</dbReference>
<dbReference type="GO" id="GO:0004088">
    <property type="term" value="F:carbamoyl-phosphate synthase (glutamine-hydrolyzing) activity"/>
    <property type="evidence" value="ECO:0007669"/>
    <property type="project" value="UniProtKB-UniRule"/>
</dbReference>
<dbReference type="HAMAP" id="MF_01209">
    <property type="entry name" value="CPSase_S_chain"/>
    <property type="match status" value="1"/>
</dbReference>
<accession>A0A380MS82</accession>
<dbReference type="InterPro" id="IPR035686">
    <property type="entry name" value="CPSase_GATase1"/>
</dbReference>
<keyword evidence="11" id="KW-0055">Arginine biosynthesis</keyword>
<reference evidence="13 14" key="1">
    <citation type="submission" date="2018-06" db="EMBL/GenBank/DDBJ databases">
        <authorList>
            <consortium name="Pathogen Informatics"/>
            <person name="Doyle S."/>
        </authorList>
    </citation>
    <scope>NUCLEOTIDE SEQUENCE [LARGE SCALE GENOMIC DNA]</scope>
    <source>
        <strain evidence="13 14">NCTC13337</strain>
    </source>
</reference>
<evidence type="ECO:0000256" key="3">
    <source>
        <dbReference type="ARBA" id="ARBA00007800"/>
    </source>
</evidence>
<dbReference type="PRINTS" id="PR00096">
    <property type="entry name" value="GATASE"/>
</dbReference>
<comment type="function">
    <text evidence="11">Small subunit of the glutamine-dependent carbamoyl phosphate synthetase (CPSase). CPSase catalyzes the formation of carbamoyl phosphate from the ammonia moiety of glutamine, carbonate, and phosphate donated by ATP, constituting the first step of 2 biosynthetic pathways, one leading to arginine and/or urea and the other to pyrimidine nucleotides. The small subunit (glutamine amidotransferase) binds and cleaves glutamine to supply the large subunit with the substrate ammonia.</text>
</comment>
<evidence type="ECO:0000256" key="9">
    <source>
        <dbReference type="ARBA" id="ARBA00048816"/>
    </source>
</evidence>
<evidence type="ECO:0000256" key="2">
    <source>
        <dbReference type="ARBA" id="ARBA00005077"/>
    </source>
</evidence>
<comment type="pathway">
    <text evidence="2 11">Amino-acid biosynthesis; L-arginine biosynthesis; carbamoyl phosphate from bicarbonate: step 1/1.</text>
</comment>
<dbReference type="InterPro" id="IPR002474">
    <property type="entry name" value="CarbamoylP_synth_ssu_N"/>
</dbReference>
<evidence type="ECO:0000256" key="7">
    <source>
        <dbReference type="ARBA" id="ARBA00022962"/>
    </source>
</evidence>
<dbReference type="InterPro" id="IPR050472">
    <property type="entry name" value="Anth_synth/Amidotransfase"/>
</dbReference>
<evidence type="ECO:0000256" key="11">
    <source>
        <dbReference type="HAMAP-Rule" id="MF_01209"/>
    </source>
</evidence>
<keyword evidence="5 11" id="KW-0547">Nucleotide-binding</keyword>
<keyword evidence="6 11" id="KW-0067">ATP-binding</keyword>
<feature type="binding site" evidence="11">
    <location>
        <position position="274"/>
    </location>
    <ligand>
        <name>L-glutamine</name>
        <dbReference type="ChEBI" id="CHEBI:58359"/>
    </ligand>
</feature>
<dbReference type="InterPro" id="IPR036480">
    <property type="entry name" value="CarbP_synth_ssu_N_sf"/>
</dbReference>
<dbReference type="Gene3D" id="3.50.30.20">
    <property type="entry name" value="Carbamoyl-phosphate synthase small subunit, N-terminal domain"/>
    <property type="match status" value="1"/>
</dbReference>
<dbReference type="Proteomes" id="UP000254601">
    <property type="component" value="Unassembled WGS sequence"/>
</dbReference>
<feature type="binding site" evidence="11">
    <location>
        <position position="315"/>
    </location>
    <ligand>
        <name>L-glutamine</name>
        <dbReference type="ChEBI" id="CHEBI:58359"/>
    </ligand>
</feature>
<comment type="pathway">
    <text evidence="1 11">Pyrimidine metabolism; UMP biosynthesis via de novo pathway; (S)-dihydroorotate from bicarbonate: step 1/3.</text>
</comment>
<dbReference type="SMART" id="SM01097">
    <property type="entry name" value="CPSase_sm_chain"/>
    <property type="match status" value="1"/>
</dbReference>
<dbReference type="RefSeq" id="WP_072576415.1">
    <property type="nucleotide sequence ID" value="NZ_LWHB01000070.1"/>
</dbReference>
<dbReference type="GO" id="GO:0004359">
    <property type="term" value="F:glutaminase activity"/>
    <property type="evidence" value="ECO:0007669"/>
    <property type="project" value="RHEA"/>
</dbReference>